<reference evidence="1 2" key="1">
    <citation type="submission" date="2019-05" db="EMBL/GenBank/DDBJ databases">
        <title>Psychrobacillus vulpis sp. nov., a new species isolated from feces of a red fox that inhabits in The Tablas de Daimiel Natural Park, Albacete, Spain.</title>
        <authorList>
            <person name="Rodriguez M."/>
            <person name="Reina J.C."/>
            <person name="Bejar V."/>
            <person name="Llamas I."/>
        </authorList>
    </citation>
    <scope>NUCLEOTIDE SEQUENCE [LARGE SCALE GENOMIC DNA]</scope>
    <source>
        <strain evidence="1 2">NEAU-3TGS17</strain>
    </source>
</reference>
<keyword evidence="1" id="KW-0282">Flagellum</keyword>
<name>A0A544TE49_9BACI</name>
<dbReference type="InterPro" id="IPR005186">
    <property type="entry name" value="FlaG"/>
</dbReference>
<sequence length="132" mass="15059">MGYIILGGKIHLVNRVAESATNYNSISKTTTSENASQNITHVISHIESENLTTGNELLLAEKAKKMTESMNKFLETTSTELRFKYHEQLDTYYMTLIDTKTEEVVREIPAKKILDMYAAMQDFMGLFVDKKI</sequence>
<comment type="caution">
    <text evidence="1">The sequence shown here is derived from an EMBL/GenBank/DDBJ whole genome shotgun (WGS) entry which is preliminary data.</text>
</comment>
<accession>A0A544TE49</accession>
<dbReference type="PANTHER" id="PTHR37166:SF1">
    <property type="entry name" value="PROTEIN FLAG"/>
    <property type="match status" value="1"/>
</dbReference>
<dbReference type="PANTHER" id="PTHR37166">
    <property type="entry name" value="PROTEIN FLAG"/>
    <property type="match status" value="1"/>
</dbReference>
<organism evidence="1 2">
    <name type="scientific">Psychrobacillus lasiicapitis</name>
    <dbReference type="NCBI Taxonomy" id="1636719"/>
    <lineage>
        <taxon>Bacteria</taxon>
        <taxon>Bacillati</taxon>
        <taxon>Bacillota</taxon>
        <taxon>Bacilli</taxon>
        <taxon>Bacillales</taxon>
        <taxon>Bacillaceae</taxon>
        <taxon>Psychrobacillus</taxon>
    </lineage>
</organism>
<keyword evidence="2" id="KW-1185">Reference proteome</keyword>
<dbReference type="Gene3D" id="3.30.160.170">
    <property type="entry name" value="FlaG-like"/>
    <property type="match status" value="1"/>
</dbReference>
<dbReference type="InterPro" id="IPR035924">
    <property type="entry name" value="FlaG-like_sf"/>
</dbReference>
<dbReference type="Proteomes" id="UP000317316">
    <property type="component" value="Unassembled WGS sequence"/>
</dbReference>
<gene>
    <name evidence="1" type="primary">flaG</name>
    <name evidence="1" type="ORF">FG382_03180</name>
</gene>
<keyword evidence="1" id="KW-0969">Cilium</keyword>
<protein>
    <submittedName>
        <fullName evidence="1">Flagellar protein FlaG</fullName>
    </submittedName>
</protein>
<proteinExistence type="predicted"/>
<evidence type="ECO:0000313" key="1">
    <source>
        <dbReference type="EMBL" id="TQR15725.1"/>
    </source>
</evidence>
<dbReference type="Pfam" id="PF03646">
    <property type="entry name" value="FlaG"/>
    <property type="match status" value="1"/>
</dbReference>
<dbReference type="NCBIfam" id="NF005834">
    <property type="entry name" value="PRK07738.1"/>
    <property type="match status" value="1"/>
</dbReference>
<dbReference type="OrthoDB" id="9799867at2"/>
<dbReference type="EMBL" id="VDGH01000002">
    <property type="protein sequence ID" value="TQR15725.1"/>
    <property type="molecule type" value="Genomic_DNA"/>
</dbReference>
<dbReference type="AlphaFoldDB" id="A0A544TE49"/>
<dbReference type="SUPFAM" id="SSF160214">
    <property type="entry name" value="FlaG-like"/>
    <property type="match status" value="1"/>
</dbReference>
<keyword evidence="1" id="KW-0966">Cell projection</keyword>
<evidence type="ECO:0000313" key="2">
    <source>
        <dbReference type="Proteomes" id="UP000317316"/>
    </source>
</evidence>